<organism evidence="1 2">
    <name type="scientific">Kordia periserrulae</name>
    <dbReference type="NCBI Taxonomy" id="701523"/>
    <lineage>
        <taxon>Bacteria</taxon>
        <taxon>Pseudomonadati</taxon>
        <taxon>Bacteroidota</taxon>
        <taxon>Flavobacteriia</taxon>
        <taxon>Flavobacteriales</taxon>
        <taxon>Flavobacteriaceae</taxon>
        <taxon>Kordia</taxon>
    </lineage>
</organism>
<accession>A0A2T6BGW0</accession>
<evidence type="ECO:0000313" key="1">
    <source>
        <dbReference type="EMBL" id="PTX55290.1"/>
    </source>
</evidence>
<dbReference type="AlphaFoldDB" id="A0A2T6BGW0"/>
<dbReference type="OrthoDB" id="1442639at2"/>
<comment type="caution">
    <text evidence="1">The sequence shown here is derived from an EMBL/GenBank/DDBJ whole genome shotgun (WGS) entry which is preliminary data.</text>
</comment>
<reference evidence="1 2" key="1">
    <citation type="submission" date="2018-04" db="EMBL/GenBank/DDBJ databases">
        <title>Genomic Encyclopedia of Archaeal and Bacterial Type Strains, Phase II (KMG-II): from individual species to whole genera.</title>
        <authorList>
            <person name="Goeker M."/>
        </authorList>
    </citation>
    <scope>NUCLEOTIDE SEQUENCE [LARGE SCALE GENOMIC DNA]</scope>
    <source>
        <strain evidence="1 2">DSM 25731</strain>
    </source>
</reference>
<keyword evidence="2" id="KW-1185">Reference proteome</keyword>
<evidence type="ECO:0000313" key="2">
    <source>
        <dbReference type="Proteomes" id="UP000244090"/>
    </source>
</evidence>
<dbReference type="EMBL" id="QBKT01000020">
    <property type="protein sequence ID" value="PTX55290.1"/>
    <property type="molecule type" value="Genomic_DNA"/>
</dbReference>
<sequence length="158" mass="16741">MKFKMFTGKTVASASFDAGGMLAGGLLSSGVEGLVPIEDSKMRKAALAALGIFGAASIQGNDTTAKITRNLLLGMGIRQGQRFIAEAATPTLPEADGTTMNKFMHDMLETGGGDVIKPTVEASRRMGMGYRFTPNRTNTQIGAHQTTTQPTRLEFPLT</sequence>
<gene>
    <name evidence="1" type="ORF">C8N46_1202</name>
</gene>
<dbReference type="Proteomes" id="UP000244090">
    <property type="component" value="Unassembled WGS sequence"/>
</dbReference>
<name>A0A2T6BGW0_9FLAO</name>
<dbReference type="RefSeq" id="WP_108116875.1">
    <property type="nucleotide sequence ID" value="NZ_QBKT01000020.1"/>
</dbReference>
<protein>
    <submittedName>
        <fullName evidence="1">Uncharacterized protein</fullName>
    </submittedName>
</protein>
<proteinExistence type="predicted"/>